<proteinExistence type="predicted"/>
<dbReference type="Gene3D" id="3.30.1490.20">
    <property type="entry name" value="ATP-grasp fold, A domain"/>
    <property type="match status" value="1"/>
</dbReference>
<organism evidence="3 4">
    <name type="scientific">Saccharothrix espanaensis (strain ATCC 51144 / DSM 44229 / JCM 9112 / NBRC 15066 / NRRL 15764)</name>
    <dbReference type="NCBI Taxonomy" id="1179773"/>
    <lineage>
        <taxon>Bacteria</taxon>
        <taxon>Bacillati</taxon>
        <taxon>Actinomycetota</taxon>
        <taxon>Actinomycetes</taxon>
        <taxon>Pseudonocardiales</taxon>
        <taxon>Pseudonocardiaceae</taxon>
        <taxon>Saccharothrix</taxon>
    </lineage>
</organism>
<dbReference type="Gene3D" id="3.30.470.20">
    <property type="entry name" value="ATP-grasp fold, B domain"/>
    <property type="match status" value="1"/>
</dbReference>
<evidence type="ECO:0000313" key="3">
    <source>
        <dbReference type="EMBL" id="CCH29729.1"/>
    </source>
</evidence>
<keyword evidence="4" id="KW-1185">Reference proteome</keyword>
<feature type="domain" description="ATP-grasp" evidence="2">
    <location>
        <begin position="122"/>
        <end position="314"/>
    </location>
</feature>
<dbReference type="PROSITE" id="PS50975">
    <property type="entry name" value="ATP_GRASP"/>
    <property type="match status" value="1"/>
</dbReference>
<sequence>MSVIIHCSGPLAIPSAHHPWRHPRTGSGPGEPARAVVRPLRGVAGPRAWLCRVARFQETGQRHFVAQIEQAGVEAGAEVRWHSDHWLAELVTDERRALIIGQVFPLNNAAAAQIATDKVATCALLAAAGLPAVPHHLLRFRNLPDPVALTRELVGLPAVLKPHRESSGVDVLRAVDEAQARTALAHLASRYRAIAVSPFLPIEDEFRLVVLDGEVLLVYRKVTAPGEWRHNLHFGARPELDVDPAALPALTSLALAAMRALDLRFASVDVAVVAGRPSVLEVNSGVILEHFSHAGDRHRALAADVYRAAVRACLA</sequence>
<keyword evidence="1" id="KW-0547">Nucleotide-binding</keyword>
<accession>K0JYE7</accession>
<dbReference type="KEGG" id="sesp:BN6_24150"/>
<dbReference type="HOGENOM" id="CLU_075254_0_0_11"/>
<reference evidence="3 4" key="1">
    <citation type="journal article" date="2012" name="BMC Genomics">
        <title>Complete genome sequence of Saccharothrix espanaensis DSM 44229T and comparison to the other completely sequenced Pseudonocardiaceae.</title>
        <authorList>
            <person name="Strobel T."/>
            <person name="Al-Dilaimi A."/>
            <person name="Blom J."/>
            <person name="Gessner A."/>
            <person name="Kalinowski J."/>
            <person name="Luzhetska M."/>
            <person name="Puhler A."/>
            <person name="Szczepanowski R."/>
            <person name="Bechthold A."/>
            <person name="Ruckert C."/>
        </authorList>
    </citation>
    <scope>NUCLEOTIDE SEQUENCE [LARGE SCALE GENOMIC DNA]</scope>
    <source>
        <strain evidence="4">ATCC 51144 / DSM 44229 / JCM 9112 / NBRC 15066 / NRRL 15764</strain>
    </source>
</reference>
<dbReference type="PATRIC" id="fig|1179773.3.peg.2415"/>
<dbReference type="OrthoDB" id="8136469at2"/>
<evidence type="ECO:0000313" key="4">
    <source>
        <dbReference type="Proteomes" id="UP000006281"/>
    </source>
</evidence>
<protein>
    <recommendedName>
        <fullName evidence="2">ATP-grasp domain-containing protein</fullName>
    </recommendedName>
</protein>
<dbReference type="PANTHER" id="PTHR21621:SF0">
    <property type="entry name" value="BETA-CITRYLGLUTAMATE SYNTHASE B-RELATED"/>
    <property type="match status" value="1"/>
</dbReference>
<dbReference type="STRING" id="1179773.BN6_24150"/>
<dbReference type="BioCyc" id="SESP1179773:BN6_RS11735-MONOMER"/>
<dbReference type="PANTHER" id="PTHR21621">
    <property type="entry name" value="RIBOSOMAL PROTEIN S6 MODIFICATION PROTEIN"/>
    <property type="match status" value="1"/>
</dbReference>
<dbReference type="GO" id="GO:0005737">
    <property type="term" value="C:cytoplasm"/>
    <property type="evidence" value="ECO:0007669"/>
    <property type="project" value="TreeGrafter"/>
</dbReference>
<dbReference type="AlphaFoldDB" id="K0JYE7"/>
<dbReference type="eggNOG" id="COG0189">
    <property type="taxonomic scope" value="Bacteria"/>
</dbReference>
<keyword evidence="1" id="KW-0067">ATP-binding</keyword>
<dbReference type="GO" id="GO:0005524">
    <property type="term" value="F:ATP binding"/>
    <property type="evidence" value="ECO:0007669"/>
    <property type="project" value="UniProtKB-UniRule"/>
</dbReference>
<name>K0JYE7_SACES</name>
<dbReference type="EMBL" id="HE804045">
    <property type="protein sequence ID" value="CCH29729.1"/>
    <property type="molecule type" value="Genomic_DNA"/>
</dbReference>
<dbReference type="GO" id="GO:0046872">
    <property type="term" value="F:metal ion binding"/>
    <property type="evidence" value="ECO:0007669"/>
    <property type="project" value="InterPro"/>
</dbReference>
<dbReference type="InterPro" id="IPR011761">
    <property type="entry name" value="ATP-grasp"/>
</dbReference>
<dbReference type="GO" id="GO:0018169">
    <property type="term" value="F:ribosomal S6-glutamic acid ligase activity"/>
    <property type="evidence" value="ECO:0007669"/>
    <property type="project" value="TreeGrafter"/>
</dbReference>
<dbReference type="InterPro" id="IPR013651">
    <property type="entry name" value="ATP-grasp_RimK-type"/>
</dbReference>
<dbReference type="GO" id="GO:0009432">
    <property type="term" value="P:SOS response"/>
    <property type="evidence" value="ECO:0007669"/>
    <property type="project" value="TreeGrafter"/>
</dbReference>
<gene>
    <name evidence="3" type="ordered locus">BN6_24150</name>
</gene>
<evidence type="ECO:0000256" key="1">
    <source>
        <dbReference type="PROSITE-ProRule" id="PRU00409"/>
    </source>
</evidence>
<dbReference type="SUPFAM" id="SSF56059">
    <property type="entry name" value="Glutathione synthetase ATP-binding domain-like"/>
    <property type="match status" value="1"/>
</dbReference>
<dbReference type="Pfam" id="PF08443">
    <property type="entry name" value="RimK"/>
    <property type="match status" value="1"/>
</dbReference>
<dbReference type="Proteomes" id="UP000006281">
    <property type="component" value="Chromosome"/>
</dbReference>
<evidence type="ECO:0000259" key="2">
    <source>
        <dbReference type="PROSITE" id="PS50975"/>
    </source>
</evidence>
<dbReference type="InterPro" id="IPR013815">
    <property type="entry name" value="ATP_grasp_subdomain_1"/>
</dbReference>